<dbReference type="Proteomes" id="UP001208689">
    <property type="component" value="Chromosome"/>
</dbReference>
<evidence type="ECO:0000259" key="8">
    <source>
        <dbReference type="Pfam" id="PF02687"/>
    </source>
</evidence>
<organism evidence="9 10">
    <name type="scientific">Candidatus Lokiarchaeum ossiferum</name>
    <dbReference type="NCBI Taxonomy" id="2951803"/>
    <lineage>
        <taxon>Archaea</taxon>
        <taxon>Promethearchaeati</taxon>
        <taxon>Promethearchaeota</taxon>
        <taxon>Promethearchaeia</taxon>
        <taxon>Promethearchaeales</taxon>
        <taxon>Promethearchaeaceae</taxon>
        <taxon>Candidatus Lokiarchaeum</taxon>
    </lineage>
</organism>
<feature type="transmembrane region" description="Helical" evidence="7">
    <location>
        <begin position="246"/>
        <end position="269"/>
    </location>
</feature>
<feature type="transmembrane region" description="Helical" evidence="7">
    <location>
        <begin position="290"/>
        <end position="321"/>
    </location>
</feature>
<evidence type="ECO:0000256" key="6">
    <source>
        <dbReference type="ARBA" id="ARBA00038076"/>
    </source>
</evidence>
<keyword evidence="4 7" id="KW-1133">Transmembrane helix</keyword>
<keyword evidence="5 7" id="KW-0472">Membrane</keyword>
<dbReference type="PANTHER" id="PTHR30572">
    <property type="entry name" value="MEMBRANE COMPONENT OF TRANSPORTER-RELATED"/>
    <property type="match status" value="1"/>
</dbReference>
<feature type="transmembrane region" description="Helical" evidence="7">
    <location>
        <begin position="20"/>
        <end position="38"/>
    </location>
</feature>
<keyword evidence="2" id="KW-1003">Cell membrane</keyword>
<evidence type="ECO:0000256" key="7">
    <source>
        <dbReference type="SAM" id="Phobius"/>
    </source>
</evidence>
<keyword evidence="3 7" id="KW-0812">Transmembrane</keyword>
<feature type="transmembrane region" description="Helical" evidence="7">
    <location>
        <begin position="350"/>
        <end position="374"/>
    </location>
</feature>
<evidence type="ECO:0000256" key="3">
    <source>
        <dbReference type="ARBA" id="ARBA00022692"/>
    </source>
</evidence>
<comment type="similarity">
    <text evidence="6">Belongs to the ABC-4 integral membrane protein family.</text>
</comment>
<keyword evidence="10" id="KW-1185">Reference proteome</keyword>
<name>A0ABY6HLV7_9ARCH</name>
<dbReference type="Pfam" id="PF02687">
    <property type="entry name" value="FtsX"/>
    <property type="match status" value="1"/>
</dbReference>
<evidence type="ECO:0000256" key="1">
    <source>
        <dbReference type="ARBA" id="ARBA00004651"/>
    </source>
</evidence>
<dbReference type="PANTHER" id="PTHR30572:SF4">
    <property type="entry name" value="ABC TRANSPORTER PERMEASE YTRF"/>
    <property type="match status" value="1"/>
</dbReference>
<gene>
    <name evidence="9" type="ORF">NEF87_000676</name>
</gene>
<sequence>MLYLRDFIFQNLKQKRSRTIMCILGIILSTMTVMVISMTSERYQQTASGFFTPFNEYSQIIEKGANYFQFLPAGSFLEAEYQAEIEDFFQEETIPALIVSYDESVSSFEYNYILGTNLSDISTLWENTGLSVGKWPNSIHEVVVGSSVEFSDDVVYIQNKTFHVSGILSSSSSFMDGIIVCDLLTLQTSYNYTDRVSLFFISNQIQNGEKVQEFETQFPQLNFLTTEEQDEIKGSMGNFYTDIIELFTFFAIITALVFVFAIETMNVLSRKKDIAVLLLMGTPKMMLMKLLWIEIALITIIGLVIGVPLSLIAYISIFAFIQVQIGSRDNFTTAFKIFGSNTLKVAPFKLMFQSIGLIFFGGILIAIIPALIVFRVNILSEIKKRN</sequence>
<dbReference type="InterPro" id="IPR003838">
    <property type="entry name" value="ABC3_permease_C"/>
</dbReference>
<evidence type="ECO:0000313" key="9">
    <source>
        <dbReference type="EMBL" id="UYP44391.1"/>
    </source>
</evidence>
<dbReference type="InterPro" id="IPR050250">
    <property type="entry name" value="Macrolide_Exporter_MacB"/>
</dbReference>
<accession>A0ABY6HLV7</accession>
<protein>
    <recommendedName>
        <fullName evidence="8">ABC3 transporter permease C-terminal domain-containing protein</fullName>
    </recommendedName>
</protein>
<comment type="subcellular location">
    <subcellularLocation>
        <location evidence="1">Cell membrane</location>
        <topology evidence="1">Multi-pass membrane protein</topology>
    </subcellularLocation>
</comment>
<reference evidence="9" key="1">
    <citation type="submission" date="2022-09" db="EMBL/GenBank/DDBJ databases">
        <title>Actin cytoskeleton and complex cell architecture in an #Asgard archaeon.</title>
        <authorList>
            <person name="Ponce Toledo R.I."/>
            <person name="Schleper C."/>
            <person name="Rodrigues Oliveira T."/>
            <person name="Wollweber F."/>
            <person name="Xu J."/>
            <person name="Rittmann S."/>
            <person name="Klingl A."/>
            <person name="Pilhofer M."/>
        </authorList>
    </citation>
    <scope>NUCLEOTIDE SEQUENCE</scope>
    <source>
        <strain evidence="9">B-35</strain>
    </source>
</reference>
<evidence type="ECO:0000256" key="5">
    <source>
        <dbReference type="ARBA" id="ARBA00023136"/>
    </source>
</evidence>
<proteinExistence type="inferred from homology"/>
<feature type="domain" description="ABC3 transporter permease C-terminal" evidence="8">
    <location>
        <begin position="246"/>
        <end position="373"/>
    </location>
</feature>
<evidence type="ECO:0000313" key="10">
    <source>
        <dbReference type="Proteomes" id="UP001208689"/>
    </source>
</evidence>
<dbReference type="EMBL" id="CP104013">
    <property type="protein sequence ID" value="UYP44391.1"/>
    <property type="molecule type" value="Genomic_DNA"/>
</dbReference>
<evidence type="ECO:0000256" key="2">
    <source>
        <dbReference type="ARBA" id="ARBA00022475"/>
    </source>
</evidence>
<evidence type="ECO:0000256" key="4">
    <source>
        <dbReference type="ARBA" id="ARBA00022989"/>
    </source>
</evidence>